<keyword evidence="1" id="KW-0653">Protein transport</keyword>
<feature type="region of interest" description="Disordered" evidence="2">
    <location>
        <begin position="228"/>
        <end position="257"/>
    </location>
</feature>
<comment type="subcellular location">
    <subcellularLocation>
        <location evidence="1">Mitochondrion inner membrane</location>
        <topology evidence="1">Single-pass membrane protein</topology>
    </subcellularLocation>
</comment>
<dbReference type="Gene3D" id="3.40.50.1000">
    <property type="entry name" value="HAD superfamily/HAD-like"/>
    <property type="match status" value="1"/>
</dbReference>
<dbReference type="AlphaFoldDB" id="A0A077ZR73"/>
<keyword evidence="1" id="KW-0496">Mitochondrion</keyword>
<comment type="subunit">
    <text evidence="1">Component of the TIM23 complex.</text>
</comment>
<gene>
    <name evidence="4" type="primary">Contig7398.g7908</name>
    <name evidence="4" type="ORF">STYLEM_905</name>
</gene>
<accession>A0A077ZR73</accession>
<comment type="function">
    <text evidence="1">Essential component of the TIM23 complex, a complex that mediates the translocation of transit peptide-containing proteins across the mitochondrial inner membrane.</text>
</comment>
<keyword evidence="1" id="KW-0811">Translocation</keyword>
<keyword evidence="5" id="KW-1185">Reference proteome</keyword>
<dbReference type="SMART" id="SM00577">
    <property type="entry name" value="CPDc"/>
    <property type="match status" value="1"/>
</dbReference>
<feature type="region of interest" description="Disordered" evidence="2">
    <location>
        <begin position="1"/>
        <end position="20"/>
    </location>
</feature>
<keyword evidence="1" id="KW-0813">Transport</keyword>
<name>A0A077ZR73_STYLE</name>
<evidence type="ECO:0000256" key="2">
    <source>
        <dbReference type="SAM" id="MobiDB-lite"/>
    </source>
</evidence>
<dbReference type="InterPro" id="IPR004274">
    <property type="entry name" value="FCP1_dom"/>
</dbReference>
<dbReference type="PROSITE" id="PS50969">
    <property type="entry name" value="FCP1"/>
    <property type="match status" value="1"/>
</dbReference>
<evidence type="ECO:0000256" key="1">
    <source>
        <dbReference type="RuleBase" id="RU365079"/>
    </source>
</evidence>
<dbReference type="PANTHER" id="PTHR12210">
    <property type="entry name" value="DULLARD PROTEIN PHOSPHATASE"/>
    <property type="match status" value="1"/>
</dbReference>
<dbReference type="OrthoDB" id="277011at2759"/>
<dbReference type="EMBL" id="CCKQ01000855">
    <property type="protein sequence ID" value="CDW71954.1"/>
    <property type="molecule type" value="Genomic_DNA"/>
</dbReference>
<dbReference type="GO" id="GO:0015031">
    <property type="term" value="P:protein transport"/>
    <property type="evidence" value="ECO:0007669"/>
    <property type="project" value="UniProtKB-KW"/>
</dbReference>
<dbReference type="InterPro" id="IPR036412">
    <property type="entry name" value="HAD-like_sf"/>
</dbReference>
<evidence type="ECO:0000313" key="4">
    <source>
        <dbReference type="EMBL" id="CDW71954.1"/>
    </source>
</evidence>
<comment type="similarity">
    <text evidence="1">Belongs to the TIM50 family.</text>
</comment>
<reference evidence="4 5" key="1">
    <citation type="submission" date="2014-06" db="EMBL/GenBank/DDBJ databases">
        <authorList>
            <person name="Swart Estienne"/>
        </authorList>
    </citation>
    <scope>NUCLEOTIDE SEQUENCE [LARGE SCALE GENOMIC DNA]</scope>
    <source>
        <strain evidence="4 5">130c</strain>
    </source>
</reference>
<dbReference type="CDD" id="cd07521">
    <property type="entry name" value="HAD_FCP1-like"/>
    <property type="match status" value="1"/>
</dbReference>
<dbReference type="Proteomes" id="UP000039865">
    <property type="component" value="Unassembled WGS sequence"/>
</dbReference>
<dbReference type="InParanoid" id="A0A077ZR73"/>
<evidence type="ECO:0000259" key="3">
    <source>
        <dbReference type="PROSITE" id="PS50969"/>
    </source>
</evidence>
<feature type="domain" description="FCP1 homology" evidence="3">
    <location>
        <begin position="345"/>
        <end position="506"/>
    </location>
</feature>
<keyword evidence="1" id="KW-0809">Transit peptide</keyword>
<organism evidence="4 5">
    <name type="scientific">Stylonychia lemnae</name>
    <name type="common">Ciliate</name>
    <dbReference type="NCBI Taxonomy" id="5949"/>
    <lineage>
        <taxon>Eukaryota</taxon>
        <taxon>Sar</taxon>
        <taxon>Alveolata</taxon>
        <taxon>Ciliophora</taxon>
        <taxon>Intramacronucleata</taxon>
        <taxon>Spirotrichea</taxon>
        <taxon>Stichotrichia</taxon>
        <taxon>Sporadotrichida</taxon>
        <taxon>Oxytrichidae</taxon>
        <taxon>Stylonychinae</taxon>
        <taxon>Stylonychia</taxon>
    </lineage>
</organism>
<dbReference type="InterPro" id="IPR023214">
    <property type="entry name" value="HAD_sf"/>
</dbReference>
<dbReference type="SUPFAM" id="SSF56784">
    <property type="entry name" value="HAD-like"/>
    <property type="match status" value="1"/>
</dbReference>
<evidence type="ECO:0000313" key="5">
    <source>
        <dbReference type="Proteomes" id="UP000039865"/>
    </source>
</evidence>
<dbReference type="Pfam" id="PF03031">
    <property type="entry name" value="NIF"/>
    <property type="match status" value="1"/>
</dbReference>
<feature type="compositionally biased region" description="Polar residues" evidence="2">
    <location>
        <begin position="1"/>
        <end position="19"/>
    </location>
</feature>
<protein>
    <recommendedName>
        <fullName evidence="1">Mitochondrial import inner membrane translocase subunit TIM50</fullName>
    </recommendedName>
</protein>
<dbReference type="GO" id="GO:0005744">
    <property type="term" value="C:TIM23 mitochondrial import inner membrane translocase complex"/>
    <property type="evidence" value="ECO:0007669"/>
    <property type="project" value="UniProtKB-UniRule"/>
</dbReference>
<sequence>MQQNYNQRNNDDGMSNIQEETVPEEIISPTQSMKEKMRFQAITKYGRVEEKLKKYDTGSIIEQKQSNPLLKNKGYIADDWKWEQSLKKEIEMMKFQKDRARNKTFNTGQLSEIQKNINGKQMNPPGGHRDSGKNTVLSCFNLNQSTNHAGPQSNNINIRDMQSHNKDSNNRLTFKTINDNTWDASSKQEVQVRNSLLTNEHSPQNRFKSILFLIFTNLDSNQFIRSSLDNEEQKQIRPSPEQQTYRDKLQPRNKLSSMKGLRYKNLQSLDAQYKDEIQKYAAPLTGQIFCDNLIQEIQENSEELQSSVNDSQFKKSQTAYVSKRDLDTLIVKKPYQRMRSEAVLTVKIKKTIVFDLDETLVRAQEQVPEFGYDQKILVIDENYFWYVKWRPGLLDALNELSQHFELILFTAANFAYADRVLQTFEGHQFFSHILVRDQCLFVDRQKVFIKDLQILTNGRSLKDIIIVDNKIESYSSNLENGIPIKSYYGELDDDRLPHLVQHLMKLKDVRDVRTQILKDFFLKEVTDKQRQNDDIFDSARIKQCVLNDKEKYQQQKELDRRKFSRSKNNQIIEIGRFL</sequence>
<dbReference type="InterPro" id="IPR050365">
    <property type="entry name" value="TIM50"/>
</dbReference>
<proteinExistence type="inferred from homology"/>